<dbReference type="Pfam" id="PF03706">
    <property type="entry name" value="LPG_synthase_TM"/>
    <property type="match status" value="1"/>
</dbReference>
<evidence type="ECO:0000256" key="6">
    <source>
        <dbReference type="SAM" id="MobiDB-lite"/>
    </source>
</evidence>
<feature type="transmembrane region" description="Helical" evidence="7">
    <location>
        <begin position="34"/>
        <end position="53"/>
    </location>
</feature>
<organism evidence="8 9">
    <name type="scientific">Actinoplanes lutulentus</name>
    <dbReference type="NCBI Taxonomy" id="1287878"/>
    <lineage>
        <taxon>Bacteria</taxon>
        <taxon>Bacillati</taxon>
        <taxon>Actinomycetota</taxon>
        <taxon>Actinomycetes</taxon>
        <taxon>Micromonosporales</taxon>
        <taxon>Micromonosporaceae</taxon>
        <taxon>Actinoplanes</taxon>
    </lineage>
</organism>
<dbReference type="RefSeq" id="WP_111652575.1">
    <property type="nucleotide sequence ID" value="NZ_JACHWI010000007.1"/>
</dbReference>
<feature type="transmembrane region" description="Helical" evidence="7">
    <location>
        <begin position="275"/>
        <end position="297"/>
    </location>
</feature>
<keyword evidence="9" id="KW-1185">Reference proteome</keyword>
<protein>
    <recommendedName>
        <fullName evidence="10">Lysylphosphatidylglycerol synthase-like protein</fullName>
    </recommendedName>
</protein>
<evidence type="ECO:0000256" key="5">
    <source>
        <dbReference type="ARBA" id="ARBA00023136"/>
    </source>
</evidence>
<feature type="transmembrane region" description="Helical" evidence="7">
    <location>
        <begin position="65"/>
        <end position="83"/>
    </location>
</feature>
<gene>
    <name evidence="8" type="ORF">B0I29_116188</name>
</gene>
<evidence type="ECO:0000313" key="9">
    <source>
        <dbReference type="Proteomes" id="UP000249341"/>
    </source>
</evidence>
<comment type="subcellular location">
    <subcellularLocation>
        <location evidence="1">Cell membrane</location>
        <topology evidence="1">Multi-pass membrane protein</topology>
    </subcellularLocation>
</comment>
<comment type="caution">
    <text evidence="8">The sequence shown here is derived from an EMBL/GenBank/DDBJ whole genome shotgun (WGS) entry which is preliminary data.</text>
</comment>
<keyword evidence="3 7" id="KW-0812">Transmembrane</keyword>
<dbReference type="NCBIfam" id="TIGR00374">
    <property type="entry name" value="flippase-like domain"/>
    <property type="match status" value="1"/>
</dbReference>
<evidence type="ECO:0000256" key="1">
    <source>
        <dbReference type="ARBA" id="ARBA00004651"/>
    </source>
</evidence>
<dbReference type="AlphaFoldDB" id="A0A327Z4M8"/>
<dbReference type="GO" id="GO:0005886">
    <property type="term" value="C:plasma membrane"/>
    <property type="evidence" value="ECO:0007669"/>
    <property type="project" value="UniProtKB-SubCell"/>
</dbReference>
<evidence type="ECO:0000256" key="3">
    <source>
        <dbReference type="ARBA" id="ARBA00022692"/>
    </source>
</evidence>
<dbReference type="InterPro" id="IPR022791">
    <property type="entry name" value="L-PG_synthase/AglD"/>
</dbReference>
<reference evidence="8 9" key="1">
    <citation type="submission" date="2018-06" db="EMBL/GenBank/DDBJ databases">
        <title>Genomic Encyclopedia of Type Strains, Phase III (KMG-III): the genomes of soil and plant-associated and newly described type strains.</title>
        <authorList>
            <person name="Whitman W."/>
        </authorList>
    </citation>
    <scope>NUCLEOTIDE SEQUENCE [LARGE SCALE GENOMIC DNA]</scope>
    <source>
        <strain evidence="8 9">CGMCC 4.7090</strain>
    </source>
</reference>
<evidence type="ECO:0000256" key="4">
    <source>
        <dbReference type="ARBA" id="ARBA00022989"/>
    </source>
</evidence>
<sequence length="360" mass="37982">MASRAETHVVTASLDTPRPAGRATGRRRWFRRGAVLAVIVLFAVELVIGWPSLSSAVGQLKAPDPRWLAGAVVAELMAMGMYARMQHTLLRSAGLRVPLYRSVALAYAAHSLNETLPGGPAFSTSFNYQQMRRFGATPAVASWCIALSGILSTTALAVVTAGGALASDGTPHWYGLTALAAVIVLLVVGAQRVSRNPSVLDPAARAILSLVNRLRRRPAEAGLDHVRSFVGQLGAARLTPGRGLAAAVFAVLNWGLDAVCLWMCVRAVSNEEINATQLLLAFCAGMAAGTVTIIPGGLGIIDSALILGLVTGGIATSTAIAAVVLYRIISFGFIIGVGWISWLIMRRRHRIYLAARAQVS</sequence>
<feature type="transmembrane region" description="Helical" evidence="7">
    <location>
        <begin position="328"/>
        <end position="345"/>
    </location>
</feature>
<dbReference type="Proteomes" id="UP000249341">
    <property type="component" value="Unassembled WGS sequence"/>
</dbReference>
<evidence type="ECO:0000313" key="8">
    <source>
        <dbReference type="EMBL" id="RAK30529.1"/>
    </source>
</evidence>
<keyword evidence="2" id="KW-1003">Cell membrane</keyword>
<feature type="transmembrane region" description="Helical" evidence="7">
    <location>
        <begin position="172"/>
        <end position="190"/>
    </location>
</feature>
<evidence type="ECO:0008006" key="10">
    <source>
        <dbReference type="Google" id="ProtNLM"/>
    </source>
</evidence>
<accession>A0A327Z4M8</accession>
<evidence type="ECO:0000256" key="2">
    <source>
        <dbReference type="ARBA" id="ARBA00022475"/>
    </source>
</evidence>
<dbReference type="PANTHER" id="PTHR39087:SF2">
    <property type="entry name" value="UPF0104 MEMBRANE PROTEIN MJ1595"/>
    <property type="match status" value="1"/>
</dbReference>
<evidence type="ECO:0000256" key="7">
    <source>
        <dbReference type="SAM" id="Phobius"/>
    </source>
</evidence>
<dbReference type="EMBL" id="QLMJ01000016">
    <property type="protein sequence ID" value="RAK30529.1"/>
    <property type="molecule type" value="Genomic_DNA"/>
</dbReference>
<name>A0A327Z4M8_9ACTN</name>
<feature type="transmembrane region" description="Helical" evidence="7">
    <location>
        <begin position="140"/>
        <end position="166"/>
    </location>
</feature>
<dbReference type="PANTHER" id="PTHR39087">
    <property type="entry name" value="UPF0104 MEMBRANE PROTEIN MJ1595"/>
    <property type="match status" value="1"/>
</dbReference>
<proteinExistence type="predicted"/>
<keyword evidence="4 7" id="KW-1133">Transmembrane helix</keyword>
<keyword evidence="5 7" id="KW-0472">Membrane</keyword>
<dbReference type="OrthoDB" id="4481258at2"/>
<feature type="region of interest" description="Disordered" evidence="6">
    <location>
        <begin position="1"/>
        <end position="22"/>
    </location>
</feature>